<organism evidence="1 2">
    <name type="scientific">Moritella marina ATCC 15381</name>
    <dbReference type="NCBI Taxonomy" id="1202962"/>
    <lineage>
        <taxon>Bacteria</taxon>
        <taxon>Pseudomonadati</taxon>
        <taxon>Pseudomonadota</taxon>
        <taxon>Gammaproteobacteria</taxon>
        <taxon>Alteromonadales</taxon>
        <taxon>Moritellaceae</taxon>
        <taxon>Moritella</taxon>
    </lineage>
</organism>
<gene>
    <name evidence="1" type="ORF">FR932_05865</name>
</gene>
<sequence length="86" mass="9701">MNNNESTLVSRYCQQCKADTNHHLLMISNSAVRPESKKERIKVFMTAFFAGWGAGRAASFMDLRDKHLICDVCGTKIIESFGDQTE</sequence>
<evidence type="ECO:0000313" key="1">
    <source>
        <dbReference type="EMBL" id="QFI37388.1"/>
    </source>
</evidence>
<accession>A0A5J6WJE7</accession>
<keyword evidence="2" id="KW-1185">Reference proteome</keyword>
<dbReference type="KEGG" id="mmaa:FR932_05865"/>
<dbReference type="Proteomes" id="UP000327424">
    <property type="component" value="Chromosome"/>
</dbReference>
<proteinExistence type="predicted"/>
<dbReference type="RefSeq" id="WP_019439776.1">
    <property type="nucleotide sequence ID" value="NZ_ALOE01000004.1"/>
</dbReference>
<dbReference type="EMBL" id="CP044399">
    <property type="protein sequence ID" value="QFI37388.1"/>
    <property type="molecule type" value="Genomic_DNA"/>
</dbReference>
<reference evidence="1 2" key="1">
    <citation type="submission" date="2019-09" db="EMBL/GenBank/DDBJ databases">
        <title>Hybrid Assembly of the complete Genome of the Deep-Sea Bacterium Moritella marina from long Nanopore and Illumina reads.</title>
        <authorList>
            <person name="Magin S."/>
            <person name="Georgoulis A."/>
            <person name="Papadimitriou K."/>
            <person name="Iliakis G."/>
            <person name="Vorgias C.E."/>
        </authorList>
    </citation>
    <scope>NUCLEOTIDE SEQUENCE [LARGE SCALE GENOMIC DNA]</scope>
    <source>
        <strain evidence="1 2">MP-1</strain>
    </source>
</reference>
<name>A0A5J6WJE7_MORMI</name>
<evidence type="ECO:0000313" key="2">
    <source>
        <dbReference type="Proteomes" id="UP000327424"/>
    </source>
</evidence>
<protein>
    <submittedName>
        <fullName evidence="1">Uncharacterized protein</fullName>
    </submittedName>
</protein>
<dbReference type="OrthoDB" id="5588512at2"/>
<dbReference type="AlphaFoldDB" id="A0A5J6WJE7"/>